<keyword evidence="1" id="KW-1133">Transmembrane helix</keyword>
<keyword evidence="1" id="KW-0812">Transmembrane</keyword>
<dbReference type="Proteomes" id="UP000078512">
    <property type="component" value="Unassembled WGS sequence"/>
</dbReference>
<evidence type="ECO:0000256" key="1">
    <source>
        <dbReference type="SAM" id="Phobius"/>
    </source>
</evidence>
<proteinExistence type="predicted"/>
<dbReference type="AlphaFoldDB" id="A0A197JS17"/>
<accession>A0A197JS17</accession>
<gene>
    <name evidence="2" type="ORF">K457DRAFT_139887</name>
</gene>
<feature type="non-terminal residue" evidence="2">
    <location>
        <position position="1"/>
    </location>
</feature>
<evidence type="ECO:0000313" key="3">
    <source>
        <dbReference type="Proteomes" id="UP000078512"/>
    </source>
</evidence>
<keyword evidence="1" id="KW-0472">Membrane</keyword>
<evidence type="ECO:0000313" key="2">
    <source>
        <dbReference type="EMBL" id="OAQ27114.1"/>
    </source>
</evidence>
<sequence length="139" mass="16007">REEYLILKKKGRLSVLIRVSLTGCNWTFEVVVAVVVDVLVGFLAGKKQLDENGEVGVVVCVFKTNNEHKEGSRAVEIKKRLLTVLVQRRRRSVGLMSAIAFWCYWIGIQVCVRVCDEQAERKKRCRQDKERRSEGWNVV</sequence>
<reference evidence="2 3" key="1">
    <citation type="submission" date="2016-05" db="EMBL/GenBank/DDBJ databases">
        <title>Genome sequencing reveals origins of a unique bacterial endosymbiosis in the earliest lineages of terrestrial Fungi.</title>
        <authorList>
            <consortium name="DOE Joint Genome Institute"/>
            <person name="Uehling J."/>
            <person name="Gryganskyi A."/>
            <person name="Hameed K."/>
            <person name="Tschaplinski T."/>
            <person name="Misztal P."/>
            <person name="Wu S."/>
            <person name="Desiro A."/>
            <person name="Vande Pol N."/>
            <person name="Du Z.-Y."/>
            <person name="Zienkiewicz A."/>
            <person name="Zienkiewicz K."/>
            <person name="Morin E."/>
            <person name="Tisserant E."/>
            <person name="Splivallo R."/>
            <person name="Hainaut M."/>
            <person name="Henrissat B."/>
            <person name="Ohm R."/>
            <person name="Kuo A."/>
            <person name="Yan J."/>
            <person name="Lipzen A."/>
            <person name="Nolan M."/>
            <person name="Labutti K."/>
            <person name="Barry K."/>
            <person name="Goldstein A."/>
            <person name="Labbe J."/>
            <person name="Schadt C."/>
            <person name="Tuskan G."/>
            <person name="Grigoriev I."/>
            <person name="Martin F."/>
            <person name="Vilgalys R."/>
            <person name="Bonito G."/>
        </authorList>
    </citation>
    <scope>NUCLEOTIDE SEQUENCE [LARGE SCALE GENOMIC DNA]</scope>
    <source>
        <strain evidence="2 3">AG-77</strain>
    </source>
</reference>
<organism evidence="2 3">
    <name type="scientific">Linnemannia elongata AG-77</name>
    <dbReference type="NCBI Taxonomy" id="1314771"/>
    <lineage>
        <taxon>Eukaryota</taxon>
        <taxon>Fungi</taxon>
        <taxon>Fungi incertae sedis</taxon>
        <taxon>Mucoromycota</taxon>
        <taxon>Mortierellomycotina</taxon>
        <taxon>Mortierellomycetes</taxon>
        <taxon>Mortierellales</taxon>
        <taxon>Mortierellaceae</taxon>
        <taxon>Linnemannia</taxon>
    </lineage>
</organism>
<protein>
    <submittedName>
        <fullName evidence="2">Uncharacterized protein</fullName>
    </submittedName>
</protein>
<dbReference type="EMBL" id="KV442060">
    <property type="protein sequence ID" value="OAQ27114.1"/>
    <property type="molecule type" value="Genomic_DNA"/>
</dbReference>
<keyword evidence="3" id="KW-1185">Reference proteome</keyword>
<feature type="transmembrane region" description="Helical" evidence="1">
    <location>
        <begin position="93"/>
        <end position="115"/>
    </location>
</feature>
<name>A0A197JS17_9FUNG</name>
<feature type="transmembrane region" description="Helical" evidence="1">
    <location>
        <begin position="21"/>
        <end position="44"/>
    </location>
</feature>